<gene>
    <name evidence="1" type="ORF">C0068_16725</name>
</gene>
<accession>A0A2S4HC87</accession>
<sequence length="103" mass="11778">MMTNSDPTISMLLESVPSSSDEEVLELITSCEQLYDDKVRSITDLASWTPNRLSVIEGLPVLQSKGITIDKAIRTFKELCTEKKWNLDDRLNSRFIVHCKFLK</sequence>
<evidence type="ECO:0000313" key="2">
    <source>
        <dbReference type="Proteomes" id="UP000237222"/>
    </source>
</evidence>
<organism evidence="1 2">
    <name type="scientific">Zhongshania marina</name>
    <dbReference type="NCBI Taxonomy" id="2304603"/>
    <lineage>
        <taxon>Bacteria</taxon>
        <taxon>Pseudomonadati</taxon>
        <taxon>Pseudomonadota</taxon>
        <taxon>Gammaproteobacteria</taxon>
        <taxon>Cellvibrionales</taxon>
        <taxon>Spongiibacteraceae</taxon>
        <taxon>Zhongshania</taxon>
    </lineage>
</organism>
<reference evidence="1" key="1">
    <citation type="submission" date="2018-01" db="EMBL/GenBank/DDBJ databases">
        <authorList>
            <person name="Yu X.-D."/>
        </authorList>
    </citation>
    <scope>NUCLEOTIDE SEQUENCE</scope>
    <source>
        <strain evidence="1">ZX-21</strain>
    </source>
</reference>
<comment type="caution">
    <text evidence="1">The sequence shown here is derived from an EMBL/GenBank/DDBJ whole genome shotgun (WGS) entry which is preliminary data.</text>
</comment>
<name>A0A2S4HC87_9GAMM</name>
<dbReference type="AlphaFoldDB" id="A0A2S4HC87"/>
<dbReference type="EMBL" id="PQGG01000038">
    <property type="protein sequence ID" value="POP51580.1"/>
    <property type="molecule type" value="Genomic_DNA"/>
</dbReference>
<dbReference type="RefSeq" id="WP_233208851.1">
    <property type="nucleotide sequence ID" value="NZ_PQGG01000038.1"/>
</dbReference>
<proteinExistence type="predicted"/>
<evidence type="ECO:0000313" key="1">
    <source>
        <dbReference type="EMBL" id="POP51580.1"/>
    </source>
</evidence>
<dbReference type="Proteomes" id="UP000237222">
    <property type="component" value="Unassembled WGS sequence"/>
</dbReference>
<protein>
    <submittedName>
        <fullName evidence="1">Uncharacterized protein</fullName>
    </submittedName>
</protein>